<comment type="similarity">
    <text evidence="2">Belongs to the CDP-alcohol phosphatidyltransferase class-I family.</text>
</comment>
<reference evidence="12" key="1">
    <citation type="submission" date="2018-05" db="EMBL/GenBank/DDBJ databases">
        <authorList>
            <person name="Lanie J.A."/>
            <person name="Ng W.-L."/>
            <person name="Kazmierczak K.M."/>
            <person name="Andrzejewski T.M."/>
            <person name="Davidsen T.M."/>
            <person name="Wayne K.J."/>
            <person name="Tettelin H."/>
            <person name="Glass J.I."/>
            <person name="Rusch D."/>
            <person name="Podicherti R."/>
            <person name="Tsui H.-C.T."/>
            <person name="Winkler M.E."/>
        </authorList>
    </citation>
    <scope>NUCLEOTIDE SEQUENCE</scope>
</reference>
<sequence>MLRASSAIPIIYTLNYPEWHWLTAIIILVAALSDSLDGYFARRAKEVTHLGMWLDPIADFVVITAIVLYLVILRMFPLWFFLFYIIRHIMVAAPAIYFVNHGMYILSANWWGKWATGITALTVFLHIFQFDAVWWLKPASLYSATVLAVISWVIYYRDYYYVIINYRAK</sequence>
<dbReference type="InterPro" id="IPR000462">
    <property type="entry name" value="CDP-OH_P_trans"/>
</dbReference>
<name>A0A382MFY6_9ZZZZ</name>
<evidence type="ECO:0000256" key="2">
    <source>
        <dbReference type="ARBA" id="ARBA00010441"/>
    </source>
</evidence>
<feature type="transmembrane region" description="Helical" evidence="11">
    <location>
        <begin position="52"/>
        <end position="72"/>
    </location>
</feature>
<dbReference type="Gene3D" id="1.20.120.1760">
    <property type="match status" value="1"/>
</dbReference>
<protein>
    <recommendedName>
        <fullName evidence="13">CDP-alcohol phosphatidyltransferase C-terminal domain-containing protein</fullName>
    </recommendedName>
</protein>
<evidence type="ECO:0000256" key="7">
    <source>
        <dbReference type="ARBA" id="ARBA00023098"/>
    </source>
</evidence>
<keyword evidence="4" id="KW-0808">Transferase</keyword>
<keyword evidence="9" id="KW-0594">Phospholipid biosynthesis</keyword>
<evidence type="ECO:0000256" key="9">
    <source>
        <dbReference type="ARBA" id="ARBA00023209"/>
    </source>
</evidence>
<dbReference type="AlphaFoldDB" id="A0A382MFY6"/>
<dbReference type="InterPro" id="IPR048254">
    <property type="entry name" value="CDP_ALCOHOL_P_TRANSF_CS"/>
</dbReference>
<proteinExistence type="inferred from homology"/>
<evidence type="ECO:0000256" key="11">
    <source>
        <dbReference type="SAM" id="Phobius"/>
    </source>
</evidence>
<dbReference type="GO" id="GO:0046474">
    <property type="term" value="P:glycerophospholipid biosynthetic process"/>
    <property type="evidence" value="ECO:0007669"/>
    <property type="project" value="TreeGrafter"/>
</dbReference>
<keyword evidence="6 11" id="KW-1133">Transmembrane helix</keyword>
<evidence type="ECO:0000256" key="3">
    <source>
        <dbReference type="ARBA" id="ARBA00022516"/>
    </source>
</evidence>
<keyword evidence="5 11" id="KW-0812">Transmembrane</keyword>
<dbReference type="Pfam" id="PF01066">
    <property type="entry name" value="CDP-OH_P_transf"/>
    <property type="match status" value="1"/>
</dbReference>
<gene>
    <name evidence="12" type="ORF">METZ01_LOCUS299849</name>
</gene>
<dbReference type="PROSITE" id="PS00379">
    <property type="entry name" value="CDP_ALCOHOL_P_TRANSF"/>
    <property type="match status" value="1"/>
</dbReference>
<dbReference type="InterPro" id="IPR043130">
    <property type="entry name" value="CDP-OH_PTrfase_TM_dom"/>
</dbReference>
<keyword evidence="7" id="KW-0443">Lipid metabolism</keyword>
<dbReference type="PIRSF" id="PIRSF000847">
    <property type="entry name" value="Phos_ph_gly_syn"/>
    <property type="match status" value="1"/>
</dbReference>
<evidence type="ECO:0000256" key="6">
    <source>
        <dbReference type="ARBA" id="ARBA00022989"/>
    </source>
</evidence>
<dbReference type="EMBL" id="UINC01092962">
    <property type="protein sequence ID" value="SVC46995.1"/>
    <property type="molecule type" value="Genomic_DNA"/>
</dbReference>
<dbReference type="PANTHER" id="PTHR14269">
    <property type="entry name" value="CDP-DIACYLGLYCEROL--GLYCEROL-3-PHOSPHATE 3-PHOSPHATIDYLTRANSFERASE-RELATED"/>
    <property type="match status" value="1"/>
</dbReference>
<evidence type="ECO:0000256" key="8">
    <source>
        <dbReference type="ARBA" id="ARBA00023136"/>
    </source>
</evidence>
<feature type="transmembrane region" description="Helical" evidence="11">
    <location>
        <begin position="134"/>
        <end position="155"/>
    </location>
</feature>
<organism evidence="12">
    <name type="scientific">marine metagenome</name>
    <dbReference type="NCBI Taxonomy" id="408172"/>
    <lineage>
        <taxon>unclassified sequences</taxon>
        <taxon>metagenomes</taxon>
        <taxon>ecological metagenomes</taxon>
    </lineage>
</organism>
<dbReference type="InterPro" id="IPR050324">
    <property type="entry name" value="CDP-alcohol_PTase-I"/>
</dbReference>
<keyword evidence="10" id="KW-1208">Phospholipid metabolism</keyword>
<evidence type="ECO:0000256" key="1">
    <source>
        <dbReference type="ARBA" id="ARBA00004141"/>
    </source>
</evidence>
<dbReference type="GO" id="GO:0008444">
    <property type="term" value="F:CDP-diacylglycerol-glycerol-3-phosphate 3-phosphatidyltransferase activity"/>
    <property type="evidence" value="ECO:0007669"/>
    <property type="project" value="InterPro"/>
</dbReference>
<dbReference type="GO" id="GO:0016020">
    <property type="term" value="C:membrane"/>
    <property type="evidence" value="ECO:0007669"/>
    <property type="project" value="UniProtKB-SubCell"/>
</dbReference>
<dbReference type="InterPro" id="IPR004570">
    <property type="entry name" value="Phosphatidylglycerol_P_synth"/>
</dbReference>
<feature type="transmembrane region" description="Helical" evidence="11">
    <location>
        <begin position="20"/>
        <end position="40"/>
    </location>
</feature>
<evidence type="ECO:0008006" key="13">
    <source>
        <dbReference type="Google" id="ProtNLM"/>
    </source>
</evidence>
<evidence type="ECO:0000256" key="10">
    <source>
        <dbReference type="ARBA" id="ARBA00023264"/>
    </source>
</evidence>
<evidence type="ECO:0000256" key="4">
    <source>
        <dbReference type="ARBA" id="ARBA00022679"/>
    </source>
</evidence>
<dbReference type="PANTHER" id="PTHR14269:SF62">
    <property type="entry name" value="CDP-DIACYLGLYCEROL--GLYCEROL-3-PHOSPHATE 3-PHOSPHATIDYLTRANSFERASE 1, CHLOROPLASTIC"/>
    <property type="match status" value="1"/>
</dbReference>
<evidence type="ECO:0000256" key="5">
    <source>
        <dbReference type="ARBA" id="ARBA00022692"/>
    </source>
</evidence>
<accession>A0A382MFY6</accession>
<keyword evidence="8 11" id="KW-0472">Membrane</keyword>
<keyword evidence="3" id="KW-0444">Lipid biosynthesis</keyword>
<comment type="subcellular location">
    <subcellularLocation>
        <location evidence="1">Membrane</location>
        <topology evidence="1">Multi-pass membrane protein</topology>
    </subcellularLocation>
</comment>
<evidence type="ECO:0000313" key="12">
    <source>
        <dbReference type="EMBL" id="SVC46995.1"/>
    </source>
</evidence>